<keyword evidence="6" id="KW-1185">Reference proteome</keyword>
<dbReference type="SUPFAM" id="SSF110004">
    <property type="entry name" value="Glycolipid transfer protein, GLTP"/>
    <property type="match status" value="1"/>
</dbReference>
<evidence type="ECO:0000256" key="3">
    <source>
        <dbReference type="SAM" id="Phobius"/>
    </source>
</evidence>
<dbReference type="Proteomes" id="UP001157974">
    <property type="component" value="Unassembled WGS sequence"/>
</dbReference>
<dbReference type="Gene3D" id="1.10.3520.10">
    <property type="entry name" value="Glycolipid transfer protein"/>
    <property type="match status" value="1"/>
</dbReference>
<dbReference type="GO" id="GO:0016020">
    <property type="term" value="C:membrane"/>
    <property type="evidence" value="ECO:0007669"/>
    <property type="project" value="TreeGrafter"/>
</dbReference>
<dbReference type="GO" id="GO:1902387">
    <property type="term" value="F:ceramide 1-phosphate binding"/>
    <property type="evidence" value="ECO:0007669"/>
    <property type="project" value="TreeGrafter"/>
</dbReference>
<keyword evidence="3" id="KW-1133">Transmembrane helix</keyword>
<evidence type="ECO:0000313" key="5">
    <source>
        <dbReference type="EMBL" id="KAJ8902330.1"/>
    </source>
</evidence>
<evidence type="ECO:0000256" key="1">
    <source>
        <dbReference type="ARBA" id="ARBA00022448"/>
    </source>
</evidence>
<dbReference type="PANTHER" id="PTHR10219:SF25">
    <property type="entry name" value="PLECKSTRIN HOMOLOGY DOMAIN-CONTAINING FAMILY A MEMBER 8"/>
    <property type="match status" value="1"/>
</dbReference>
<keyword evidence="1" id="KW-0813">Transport</keyword>
<dbReference type="PANTHER" id="PTHR10219">
    <property type="entry name" value="GLYCOLIPID TRANSFER PROTEIN-RELATED"/>
    <property type="match status" value="1"/>
</dbReference>
<evidence type="ECO:0000259" key="4">
    <source>
        <dbReference type="Pfam" id="PF08718"/>
    </source>
</evidence>
<accession>A0AAV8UIH2</accession>
<dbReference type="InterPro" id="IPR014830">
    <property type="entry name" value="Glycolipid_transfer_prot_dom"/>
</dbReference>
<organism evidence="5 6">
    <name type="scientific">Rhodosorus marinus</name>
    <dbReference type="NCBI Taxonomy" id="101924"/>
    <lineage>
        <taxon>Eukaryota</taxon>
        <taxon>Rhodophyta</taxon>
        <taxon>Stylonematophyceae</taxon>
        <taxon>Stylonematales</taxon>
        <taxon>Stylonemataceae</taxon>
        <taxon>Rhodosorus</taxon>
    </lineage>
</organism>
<evidence type="ECO:0000313" key="6">
    <source>
        <dbReference type="Proteomes" id="UP001157974"/>
    </source>
</evidence>
<keyword evidence="3" id="KW-0812">Transmembrane</keyword>
<feature type="region of interest" description="Disordered" evidence="2">
    <location>
        <begin position="118"/>
        <end position="140"/>
    </location>
</feature>
<gene>
    <name evidence="5" type="ORF">NDN08_006737</name>
</gene>
<reference evidence="5 6" key="1">
    <citation type="journal article" date="2023" name="Nat. Commun.">
        <title>Origin of minicircular mitochondrial genomes in red algae.</title>
        <authorList>
            <person name="Lee Y."/>
            <person name="Cho C.H."/>
            <person name="Lee Y.M."/>
            <person name="Park S.I."/>
            <person name="Yang J.H."/>
            <person name="West J.A."/>
            <person name="Bhattacharya D."/>
            <person name="Yoon H.S."/>
        </authorList>
    </citation>
    <scope>NUCLEOTIDE SEQUENCE [LARGE SCALE GENOMIC DNA]</scope>
    <source>
        <strain evidence="5 6">CCMP1338</strain>
        <tissue evidence="5">Whole cell</tissue>
    </source>
</reference>
<name>A0AAV8UIH2_9RHOD</name>
<dbReference type="GO" id="GO:0005829">
    <property type="term" value="C:cytosol"/>
    <property type="evidence" value="ECO:0007669"/>
    <property type="project" value="TreeGrafter"/>
</dbReference>
<proteinExistence type="predicted"/>
<dbReference type="EMBL" id="JAMWBK010000009">
    <property type="protein sequence ID" value="KAJ8902330.1"/>
    <property type="molecule type" value="Genomic_DNA"/>
</dbReference>
<evidence type="ECO:0000256" key="2">
    <source>
        <dbReference type="SAM" id="MobiDB-lite"/>
    </source>
</evidence>
<sequence length="400" mass="45177">MFGLLVDFRSYALSLVALFCHGLFAALALGVDLYRWRRKKRHELELKDSKAGIWEVDRVDDHPRGVIIRTPRTPKRMRLLSIDSTSNLEENLLDELDTTDEGAVLLLKSFLKEREIEDNEDSVTNSEGLDSNGKARDIGVDQEEERLAEIRRSAELEAAELIEGDVIVANEREILSSIISSLRNGDDNKEEQSLPSHGFDEVTGKFEVVEIRGPQRFIELHTFSNAVLSFTLALNALGGWLPINSFVQNDIINNVRKTNLACKRVNAATLQEMVAEEMAKGVEWSGSGREALLWLKRTLQFSRRVLVYCVKFPDVSLQDDIQRSYREALAPCHNWAVRPIFGLCLRAMPSRETFLERLGPSKGETLGEIDAFLACFNPIVASIVTYFNEAGLEDRTHLEI</sequence>
<protein>
    <recommendedName>
        <fullName evidence="4">Glycolipid transfer protein domain-containing protein</fullName>
    </recommendedName>
</protein>
<feature type="domain" description="Glycolipid transfer protein" evidence="4">
    <location>
        <begin position="218"/>
        <end position="359"/>
    </location>
</feature>
<dbReference type="InterPro" id="IPR036497">
    <property type="entry name" value="GLTP_sf"/>
</dbReference>
<feature type="transmembrane region" description="Helical" evidence="3">
    <location>
        <begin position="12"/>
        <end position="34"/>
    </location>
</feature>
<keyword evidence="3" id="KW-0472">Membrane</keyword>
<dbReference type="GO" id="GO:1902388">
    <property type="term" value="F:ceramide 1-phosphate transfer activity"/>
    <property type="evidence" value="ECO:0007669"/>
    <property type="project" value="TreeGrafter"/>
</dbReference>
<dbReference type="Pfam" id="PF08718">
    <property type="entry name" value="GLTP"/>
    <property type="match status" value="1"/>
</dbReference>
<comment type="caution">
    <text evidence="5">The sequence shown here is derived from an EMBL/GenBank/DDBJ whole genome shotgun (WGS) entry which is preliminary data.</text>
</comment>
<dbReference type="AlphaFoldDB" id="A0AAV8UIH2"/>